<name>A0AAR2KIV1_PYGNA</name>
<feature type="domain" description="C2" evidence="11">
    <location>
        <begin position="449"/>
        <end position="574"/>
    </location>
</feature>
<evidence type="ECO:0000256" key="10">
    <source>
        <dbReference type="SAM" id="MobiDB-lite"/>
    </source>
</evidence>
<evidence type="ECO:0000256" key="3">
    <source>
        <dbReference type="ARBA" id="ARBA00022737"/>
    </source>
</evidence>
<evidence type="ECO:0000256" key="5">
    <source>
        <dbReference type="ARBA" id="ARBA00023212"/>
    </source>
</evidence>
<dbReference type="FunFam" id="2.60.40.150:FF:000112">
    <property type="entry name" value="centrosomal protein of 120 kDa isoform X1"/>
    <property type="match status" value="1"/>
</dbReference>
<evidence type="ECO:0000313" key="13">
    <source>
        <dbReference type="Proteomes" id="UP001501920"/>
    </source>
</evidence>
<feature type="region of interest" description="Disordered" evidence="10">
    <location>
        <begin position="344"/>
        <end position="418"/>
    </location>
</feature>
<dbReference type="InterPro" id="IPR039893">
    <property type="entry name" value="CEP120-like"/>
</dbReference>
<dbReference type="GeneID" id="108442003"/>
<reference evidence="12" key="2">
    <citation type="submission" date="2025-08" db="UniProtKB">
        <authorList>
            <consortium name="Ensembl"/>
        </authorList>
    </citation>
    <scope>IDENTIFICATION</scope>
</reference>
<dbReference type="PROSITE" id="PS50004">
    <property type="entry name" value="C2"/>
    <property type="match status" value="2"/>
</dbReference>
<evidence type="ECO:0000256" key="7">
    <source>
        <dbReference type="ARBA" id="ARBA00071268"/>
    </source>
</evidence>
<evidence type="ECO:0000256" key="1">
    <source>
        <dbReference type="ARBA" id="ARBA00004300"/>
    </source>
</evidence>
<evidence type="ECO:0000313" key="12">
    <source>
        <dbReference type="Ensembl" id="ENSPNAP00000062389.1"/>
    </source>
</evidence>
<dbReference type="PANTHER" id="PTHR21574:SF0">
    <property type="entry name" value="CENTROSOMAL PROTEIN OF 120 KDA"/>
    <property type="match status" value="1"/>
</dbReference>
<evidence type="ECO:0000256" key="6">
    <source>
        <dbReference type="ARBA" id="ARBA00060869"/>
    </source>
</evidence>
<accession>A0AAR2KIV1</accession>
<organism evidence="12 13">
    <name type="scientific">Pygocentrus nattereri</name>
    <name type="common">Red-bellied piranha</name>
    <dbReference type="NCBI Taxonomy" id="42514"/>
    <lineage>
        <taxon>Eukaryota</taxon>
        <taxon>Metazoa</taxon>
        <taxon>Chordata</taxon>
        <taxon>Craniata</taxon>
        <taxon>Vertebrata</taxon>
        <taxon>Euteleostomi</taxon>
        <taxon>Actinopterygii</taxon>
        <taxon>Neopterygii</taxon>
        <taxon>Teleostei</taxon>
        <taxon>Ostariophysi</taxon>
        <taxon>Characiformes</taxon>
        <taxon>Characoidei</taxon>
        <taxon>Pygocentrus</taxon>
    </lineage>
</organism>
<evidence type="ECO:0000256" key="4">
    <source>
        <dbReference type="ARBA" id="ARBA00023054"/>
    </source>
</evidence>
<evidence type="ECO:0000259" key="11">
    <source>
        <dbReference type="PROSITE" id="PS50004"/>
    </source>
</evidence>
<dbReference type="GO" id="GO:1903724">
    <property type="term" value="P:positive regulation of centriole elongation"/>
    <property type="evidence" value="ECO:0007669"/>
    <property type="project" value="TreeGrafter"/>
</dbReference>
<keyword evidence="4 9" id="KW-0175">Coiled coil</keyword>
<keyword evidence="2" id="KW-0963">Cytoplasm</keyword>
<dbReference type="PANTHER" id="PTHR21574">
    <property type="entry name" value="CENTROSOMAL PROTEIN OF 120 KDA"/>
    <property type="match status" value="1"/>
</dbReference>
<gene>
    <name evidence="12" type="primary">CEP120</name>
</gene>
<reference evidence="12" key="3">
    <citation type="submission" date="2025-09" db="UniProtKB">
        <authorList>
            <consortium name="Ensembl"/>
        </authorList>
    </citation>
    <scope>IDENTIFICATION</scope>
</reference>
<dbReference type="InterPro" id="IPR035892">
    <property type="entry name" value="C2_domain_sf"/>
</dbReference>
<protein>
    <recommendedName>
        <fullName evidence="7">Centrosomal protein of 120 kDa</fullName>
    </recommendedName>
    <alternativeName>
        <fullName evidence="8">Coiled-coil domain-containing protein 100</fullName>
    </alternativeName>
</protein>
<dbReference type="SUPFAM" id="SSF49562">
    <property type="entry name" value="C2 domain (Calcium/lipid-binding domain, CaLB)"/>
    <property type="match status" value="1"/>
</dbReference>
<dbReference type="Gene3D" id="2.60.40.150">
    <property type="entry name" value="C2 domain"/>
    <property type="match status" value="1"/>
</dbReference>
<keyword evidence="13" id="KW-1185">Reference proteome</keyword>
<reference evidence="12 13" key="1">
    <citation type="submission" date="2020-10" db="EMBL/GenBank/DDBJ databases">
        <title>Pygocentrus nattereri (red-bellied piranha) genome, fPygNat1, primary haplotype.</title>
        <authorList>
            <person name="Myers G."/>
            <person name="Meyer A."/>
            <person name="Karagic N."/>
            <person name="Pippel M."/>
            <person name="Winkler S."/>
            <person name="Tracey A."/>
            <person name="Wood J."/>
            <person name="Formenti G."/>
            <person name="Howe K."/>
            <person name="Fedrigo O."/>
            <person name="Jarvis E.D."/>
        </authorList>
    </citation>
    <scope>NUCLEOTIDE SEQUENCE [LARGE SCALE GENOMIC DNA]</scope>
</reference>
<dbReference type="CDD" id="cd00030">
    <property type="entry name" value="C2"/>
    <property type="match status" value="1"/>
</dbReference>
<dbReference type="GO" id="GO:0032880">
    <property type="term" value="P:regulation of protein localization"/>
    <property type="evidence" value="ECO:0007669"/>
    <property type="project" value="UniProtKB-ARBA"/>
</dbReference>
<dbReference type="Pfam" id="PF12416">
    <property type="entry name" value="DUF3668"/>
    <property type="match status" value="1"/>
</dbReference>
<sequence>MASKSDQLLIVVSILEGRKFPKSQRHTLVVQAKFDGEQLATDPVEHKEQPQFCTELAWELDRRTLHQHRLQRTPIKLQCYAVDSSTSAKENVGYIVLDLRSVQEAKQPPKWYPLLSSKYTKLKPALLLSMVLENDTKQLPDPFKAKKAPPRPGSPVLANLESVKLEAVLNEDEGYHQIGPADLCKDMFILSVTVAFATNLEQLISSSAKLASEGSEFFFFYSLLDNDVTSEPFQNLISPNFEPERASVRIRSNDKLLRAFFSQQQNLQIHLCCGNQSLGRTDIPLAALVKNSVDLAKEAATTEGAFVLQPPNRTKQSLQSVPVDLQPTVGVAIILRREDVSAELPEPPIESRDGFKSPVKKSPAVDIHPEPAPAKTRPRSPSPTHRSPVQPLTSPPPDHQHSGSEAESLPEDAEHVEPKKSELLAPALAATDVALESEADIQASSITVSAPKIAIPASAHHYCFSMDLRSIRHLNVGFPVNCMLRYAYQFFGSAAPIMTNPAVEIKKNTEVFLPQSYCAFDFAALPNQLQDTFLRIPLVVEMWHRDPSSKDILLGTCSIQLSHLLTSEKTRFLGRSDQQHWRQTYSERLPVIKAQGSNEKVAELSYVAVLEDMGLVKAQDILISESSLSGNQVHQKMAGAPHSGVEVAAKSRETLEYKAALELEMWKEMQEDLFDNQLKQKELSHMQALAEEWRKRDREREALVKKKEMEYNLLEEQLQKTLADLEKREKTLAHAEMETQRLQRETRAEHEFSMRELQDSNRRLREDCAHQVELERLKVRQLEEDLSRQQQQLTEAETKYKLLEKDFQQYREQQSTRPEIRLQSEINMLRLEKAELERKLESTTKSKLHYKQQWGRALKELARFKQREQENAMIRLKKQQQELEHMRLRYLAAEEKEAVKNEKHELQDIRNELNRLKQQEEKRTWKEPVCVSLNENADDHLSRLLEERDTLLRTGVYTHEDRIIAELNRQIQEAMASRAPN</sequence>
<dbReference type="Proteomes" id="UP001501920">
    <property type="component" value="Chromosome 28"/>
</dbReference>
<dbReference type="InterPro" id="IPR022136">
    <property type="entry name" value="DUF3668"/>
</dbReference>
<comment type="subcellular location">
    <subcellularLocation>
        <location evidence="1">Cytoplasm</location>
        <location evidence="1">Cytoskeleton</location>
        <location evidence="1">Microtubule organizing center</location>
        <location evidence="1">Centrosome</location>
    </subcellularLocation>
</comment>
<evidence type="ECO:0000256" key="8">
    <source>
        <dbReference type="ARBA" id="ARBA00076226"/>
    </source>
</evidence>
<keyword evidence="5" id="KW-0206">Cytoskeleton</keyword>
<feature type="coiled-coil region" evidence="9">
    <location>
        <begin position="704"/>
        <end position="954"/>
    </location>
</feature>
<keyword evidence="3" id="KW-0677">Repeat</keyword>
<proteinExistence type="inferred from homology"/>
<dbReference type="Pfam" id="PF00168">
    <property type="entry name" value="C2"/>
    <property type="match status" value="2"/>
</dbReference>
<dbReference type="InterPro" id="IPR000008">
    <property type="entry name" value="C2_dom"/>
</dbReference>
<evidence type="ECO:0000256" key="9">
    <source>
        <dbReference type="SAM" id="Coils"/>
    </source>
</evidence>
<dbReference type="GO" id="GO:0022027">
    <property type="term" value="P:interkinetic nuclear migration"/>
    <property type="evidence" value="ECO:0007669"/>
    <property type="project" value="TreeGrafter"/>
</dbReference>
<comment type="similarity">
    <text evidence="6">Belongs to the CEP120 family.</text>
</comment>
<dbReference type="GeneTree" id="ENSGT00390000009378"/>
<dbReference type="AlphaFoldDB" id="A0AAR2KIV1"/>
<dbReference type="GO" id="GO:0005813">
    <property type="term" value="C:centrosome"/>
    <property type="evidence" value="ECO:0007669"/>
    <property type="project" value="UniProtKB-SubCell"/>
</dbReference>
<dbReference type="Ensembl" id="ENSPNAT00000043819.1">
    <property type="protein sequence ID" value="ENSPNAP00000062389.1"/>
    <property type="gene ID" value="ENSPNAG00000005659.2"/>
</dbReference>
<feature type="domain" description="C2" evidence="11">
    <location>
        <begin position="1"/>
        <end position="112"/>
    </location>
</feature>
<evidence type="ECO:0000256" key="2">
    <source>
        <dbReference type="ARBA" id="ARBA00022490"/>
    </source>
</evidence>